<organism evidence="2">
    <name type="scientific">Tanacetum cinerariifolium</name>
    <name type="common">Dalmatian daisy</name>
    <name type="synonym">Chrysanthemum cinerariifolium</name>
    <dbReference type="NCBI Taxonomy" id="118510"/>
    <lineage>
        <taxon>Eukaryota</taxon>
        <taxon>Viridiplantae</taxon>
        <taxon>Streptophyta</taxon>
        <taxon>Embryophyta</taxon>
        <taxon>Tracheophyta</taxon>
        <taxon>Spermatophyta</taxon>
        <taxon>Magnoliopsida</taxon>
        <taxon>eudicotyledons</taxon>
        <taxon>Gunneridae</taxon>
        <taxon>Pentapetalae</taxon>
        <taxon>asterids</taxon>
        <taxon>campanulids</taxon>
        <taxon>Asterales</taxon>
        <taxon>Asteraceae</taxon>
        <taxon>Asteroideae</taxon>
        <taxon>Anthemideae</taxon>
        <taxon>Anthemidinae</taxon>
        <taxon>Tanacetum</taxon>
    </lineage>
</organism>
<accession>A0A699I558</accession>
<comment type="caution">
    <text evidence="2">The sequence shown here is derived from an EMBL/GenBank/DDBJ whole genome shotgun (WGS) entry which is preliminary data.</text>
</comment>
<gene>
    <name evidence="2" type="ORF">Tci_486434</name>
</gene>
<name>A0A699I558_TANCI</name>
<evidence type="ECO:0000313" key="2">
    <source>
        <dbReference type="EMBL" id="GEZ14461.1"/>
    </source>
</evidence>
<dbReference type="InterPro" id="IPR026960">
    <property type="entry name" value="RVT-Znf"/>
</dbReference>
<dbReference type="PANTHER" id="PTHR33116">
    <property type="entry name" value="REVERSE TRANSCRIPTASE ZINC-BINDING DOMAIN-CONTAINING PROTEIN-RELATED-RELATED"/>
    <property type="match status" value="1"/>
</dbReference>
<dbReference type="EMBL" id="BKCJ010245528">
    <property type="protein sequence ID" value="GEZ14461.1"/>
    <property type="molecule type" value="Genomic_DNA"/>
</dbReference>
<keyword evidence="2" id="KW-0548">Nucleotidyltransferase</keyword>
<sequence>MSINLKKCHILSLGVHESTVSKAAMRIGCSALKTPLNYLGIMVGGNMSLVKSWDEIIYKFKKWLSIWKLKTLSIGGRFTLLKSVLGSTPIYNLSLFKVLKLVLNKMENLCSNFFNGIQEGDRKIVWVKWLKVWRFISGDNSLWCKFILAIHGSSHSTSTVTYPSIWKSILKEFNSLKVQGIDIFSHCKIKIGNGLCTCFWKDRWLDNTSLADSFPRLFALETDIDISVAAKLHSIVASFRRSVRGGVEDHQLHQLVSMLDYVILSTSIDRWICDLNGDGIFRVKDVRNLLDEFFLSRVNVPTRWVNVVPIKVNIFAWKLALDRLPTRTNLALRGVVSDPLLCPICESHVKDSSHLFFNCSLAKDVMSLVCRWWDVGVLNFTSYAEWLVWFNAIRFGSKLKIILEGIFYVTWWSLWTYQNQYLFTSKKPHKDSIFDDIVLRFFCWCNARGSFKFKWLKIVSHMLRASAINNLKTS</sequence>
<dbReference type="GO" id="GO:0003964">
    <property type="term" value="F:RNA-directed DNA polymerase activity"/>
    <property type="evidence" value="ECO:0007669"/>
    <property type="project" value="UniProtKB-KW"/>
</dbReference>
<protein>
    <submittedName>
        <fullName evidence="2">RNA-directed DNA polymerase, eukaryota</fullName>
    </submittedName>
</protein>
<dbReference type="PANTHER" id="PTHR33116:SF79">
    <property type="entry name" value="REVERSE TRANSCRIPTASE DOMAIN, ZINC FINGER, CCHC-TYPE-RELATED"/>
    <property type="match status" value="1"/>
</dbReference>
<keyword evidence="2" id="KW-0695">RNA-directed DNA polymerase</keyword>
<dbReference type="AlphaFoldDB" id="A0A699I558"/>
<evidence type="ECO:0000259" key="1">
    <source>
        <dbReference type="Pfam" id="PF13966"/>
    </source>
</evidence>
<reference evidence="2" key="1">
    <citation type="journal article" date="2019" name="Sci. Rep.">
        <title>Draft genome of Tanacetum cinerariifolium, the natural source of mosquito coil.</title>
        <authorList>
            <person name="Yamashiro T."/>
            <person name="Shiraishi A."/>
            <person name="Satake H."/>
            <person name="Nakayama K."/>
        </authorList>
    </citation>
    <scope>NUCLEOTIDE SEQUENCE</scope>
</reference>
<keyword evidence="2" id="KW-0808">Transferase</keyword>
<proteinExistence type="predicted"/>
<dbReference type="Pfam" id="PF13966">
    <property type="entry name" value="zf-RVT"/>
    <property type="match status" value="1"/>
</dbReference>
<feature type="domain" description="Reverse transcriptase zinc-binding" evidence="1">
    <location>
        <begin position="301"/>
        <end position="364"/>
    </location>
</feature>